<accession>A0A3P3XQD4</accession>
<sequence length="243" mass="27054">MKKAKVHILYYGSHMSPLSDLISGAGKNGEKILTPSLGIFIDHPEAKIVVDTGWNDDLPQIGKDMGHIYSEEHTPIGQLRKLGVNPAAIDLVVLTHMHFDHVGGIRHFPGKTVLVRRAELEKAFVPPRNSNFLYLRSDFDVPDVRYETIDGDMDYQLCPGVLLLATPGHTLGSQSVLIDTEEGSVLYAGDAIYLFDNWEKHLMPGICYSQPLQMETMSKLRGLGRFHLIPGHDPKVDVNKIYG</sequence>
<evidence type="ECO:0000256" key="1">
    <source>
        <dbReference type="ARBA" id="ARBA00001947"/>
    </source>
</evidence>
<evidence type="ECO:0000256" key="2">
    <source>
        <dbReference type="ARBA" id="ARBA00007749"/>
    </source>
</evidence>
<keyword evidence="5" id="KW-0862">Zinc</keyword>
<dbReference type="InterPro" id="IPR036866">
    <property type="entry name" value="RibonucZ/Hydroxyglut_hydro"/>
</dbReference>
<dbReference type="Pfam" id="PF00753">
    <property type="entry name" value="Lactamase_B"/>
    <property type="match status" value="1"/>
</dbReference>
<dbReference type="Gene3D" id="3.60.15.10">
    <property type="entry name" value="Ribonuclease Z/Hydroxyacylglutathione hydrolase-like"/>
    <property type="match status" value="1"/>
</dbReference>
<dbReference type="GO" id="GO:0102007">
    <property type="term" value="F:acyl-L-homoserine-lactone lactonohydrolase activity"/>
    <property type="evidence" value="ECO:0007669"/>
    <property type="project" value="UniProtKB-EC"/>
</dbReference>
<dbReference type="SMART" id="SM00849">
    <property type="entry name" value="Lactamase_B"/>
    <property type="match status" value="1"/>
</dbReference>
<dbReference type="AlphaFoldDB" id="A0A3P3XQD4"/>
<dbReference type="PANTHER" id="PTHR42978">
    <property type="entry name" value="QUORUM-QUENCHING LACTONASE YTNP-RELATED-RELATED"/>
    <property type="match status" value="1"/>
</dbReference>
<dbReference type="GO" id="GO:0046872">
    <property type="term" value="F:metal ion binding"/>
    <property type="evidence" value="ECO:0007669"/>
    <property type="project" value="UniProtKB-KW"/>
</dbReference>
<evidence type="ECO:0000259" key="6">
    <source>
        <dbReference type="SMART" id="SM00849"/>
    </source>
</evidence>
<comment type="cofactor">
    <cofactor evidence="1">
        <name>Zn(2+)</name>
        <dbReference type="ChEBI" id="CHEBI:29105"/>
    </cofactor>
</comment>
<reference evidence="7" key="1">
    <citation type="submission" date="2017-02" db="EMBL/GenBank/DDBJ databases">
        <authorList>
            <person name="Regsiter A."/>
            <person name="William W."/>
        </authorList>
    </citation>
    <scope>NUCLEOTIDE SEQUENCE</scope>
    <source>
        <strain evidence="7">BdmA 4</strain>
    </source>
</reference>
<dbReference type="EC" id="3.1.1.81" evidence="7"/>
<name>A0A3P3XQD4_9SPIR</name>
<evidence type="ECO:0000256" key="5">
    <source>
        <dbReference type="ARBA" id="ARBA00022833"/>
    </source>
</evidence>
<dbReference type="SUPFAM" id="SSF56281">
    <property type="entry name" value="Metallo-hydrolase/oxidoreductase"/>
    <property type="match status" value="1"/>
</dbReference>
<comment type="similarity">
    <text evidence="2">Belongs to the metallo-beta-lactamase superfamily.</text>
</comment>
<dbReference type="EMBL" id="FWDO01000004">
    <property type="protein sequence ID" value="SLM18475.1"/>
    <property type="molecule type" value="Genomic_DNA"/>
</dbReference>
<keyword evidence="3" id="KW-0479">Metal-binding</keyword>
<protein>
    <submittedName>
        <fullName evidence="7">Putative N-acyl homoserine lactonase AttM</fullName>
        <ecNumber evidence="7">3.1.1.81</ecNumber>
    </submittedName>
</protein>
<evidence type="ECO:0000256" key="3">
    <source>
        <dbReference type="ARBA" id="ARBA00022723"/>
    </source>
</evidence>
<dbReference type="InterPro" id="IPR051013">
    <property type="entry name" value="MBL_superfamily_lactonases"/>
</dbReference>
<evidence type="ECO:0000256" key="4">
    <source>
        <dbReference type="ARBA" id="ARBA00022801"/>
    </source>
</evidence>
<evidence type="ECO:0000313" key="7">
    <source>
        <dbReference type="EMBL" id="SLM18475.1"/>
    </source>
</evidence>
<dbReference type="CDD" id="cd07729">
    <property type="entry name" value="AHL_lactonase_MBL-fold"/>
    <property type="match status" value="1"/>
</dbReference>
<organism evidence="7">
    <name type="scientific">uncultured spirochete</name>
    <dbReference type="NCBI Taxonomy" id="156406"/>
    <lineage>
        <taxon>Bacteria</taxon>
        <taxon>Pseudomonadati</taxon>
        <taxon>Spirochaetota</taxon>
        <taxon>Spirochaetia</taxon>
        <taxon>Spirochaetales</taxon>
        <taxon>environmental samples</taxon>
    </lineage>
</organism>
<dbReference type="InterPro" id="IPR001279">
    <property type="entry name" value="Metallo-B-lactamas"/>
</dbReference>
<dbReference type="PANTHER" id="PTHR42978:SF2">
    <property type="entry name" value="102 KBASES UNSTABLE REGION: FROM 1 TO 119443"/>
    <property type="match status" value="1"/>
</dbReference>
<gene>
    <name evidence="7" type="ORF">SPIRO4BDMA_41047</name>
</gene>
<proteinExistence type="inferred from homology"/>
<keyword evidence="4 7" id="KW-0378">Hydrolase</keyword>
<feature type="domain" description="Metallo-beta-lactamase" evidence="6">
    <location>
        <begin position="35"/>
        <end position="232"/>
    </location>
</feature>